<keyword evidence="3" id="KW-1185">Reference proteome</keyword>
<name>A0A2C6L716_9APIC</name>
<dbReference type="EMBL" id="MIGC01001318">
    <property type="protein sequence ID" value="PHJ23096.1"/>
    <property type="molecule type" value="Genomic_DNA"/>
</dbReference>
<dbReference type="PANTHER" id="PTHR43060:SF15">
    <property type="entry name" value="3-HYDROXYISOBUTYRATE DEHYDROGENASE-LIKE 1, MITOCHONDRIAL-RELATED"/>
    <property type="match status" value="1"/>
</dbReference>
<dbReference type="InterPro" id="IPR013328">
    <property type="entry name" value="6PGD_dom2"/>
</dbReference>
<comment type="caution">
    <text evidence="2">The sequence shown here is derived from an EMBL/GenBank/DDBJ whole genome shotgun (WGS) entry which is preliminary data.</text>
</comment>
<dbReference type="GeneID" id="94426476"/>
<organism evidence="2 3">
    <name type="scientific">Cystoisospora suis</name>
    <dbReference type="NCBI Taxonomy" id="483139"/>
    <lineage>
        <taxon>Eukaryota</taxon>
        <taxon>Sar</taxon>
        <taxon>Alveolata</taxon>
        <taxon>Apicomplexa</taxon>
        <taxon>Conoidasida</taxon>
        <taxon>Coccidia</taxon>
        <taxon>Eucoccidiorida</taxon>
        <taxon>Eimeriorina</taxon>
        <taxon>Sarcocystidae</taxon>
        <taxon>Cystoisospora</taxon>
    </lineage>
</organism>
<dbReference type="VEuPathDB" id="ToxoDB:CSUI_003067"/>
<dbReference type="InterPro" id="IPR029154">
    <property type="entry name" value="HIBADH-like_NADP-bd"/>
</dbReference>
<gene>
    <name evidence="2" type="ORF">CSUI_003067</name>
</gene>
<dbReference type="GO" id="GO:0051287">
    <property type="term" value="F:NAD binding"/>
    <property type="evidence" value="ECO:0007669"/>
    <property type="project" value="InterPro"/>
</dbReference>
<dbReference type="Pfam" id="PF14833">
    <property type="entry name" value="NAD_binding_11"/>
    <property type="match status" value="1"/>
</dbReference>
<sequence length="134" mass="14622">MTNQILIATNMIGVVEALLYARRMGLDLEKTLAAVSMGAAGSWSLTNYAPRILKGDYEPGFYVQHFVKDMGIALQEAQSARLSLPGLALAHQLYMSVVALGFDKKGIQALQLALDNLNNMHNTPSGEEDRKTQV</sequence>
<reference evidence="2 3" key="1">
    <citation type="journal article" date="2017" name="Int. J. Parasitol.">
        <title>The genome of the protozoan parasite Cystoisospora suis and a reverse vaccinology approach to identify vaccine candidates.</title>
        <authorList>
            <person name="Palmieri N."/>
            <person name="Shrestha A."/>
            <person name="Ruttkowski B."/>
            <person name="Beck T."/>
            <person name="Vogl C."/>
            <person name="Tomley F."/>
            <person name="Blake D.P."/>
            <person name="Joachim A."/>
        </authorList>
    </citation>
    <scope>NUCLEOTIDE SEQUENCE [LARGE SCALE GENOMIC DNA]</scope>
    <source>
        <strain evidence="2 3">Wien I</strain>
    </source>
</reference>
<proteinExistence type="predicted"/>
<protein>
    <submittedName>
        <fullName evidence="2">3-hydroxyisobutyrate dehydrogenase</fullName>
    </submittedName>
</protein>
<evidence type="ECO:0000313" key="2">
    <source>
        <dbReference type="EMBL" id="PHJ23096.1"/>
    </source>
</evidence>
<dbReference type="PANTHER" id="PTHR43060">
    <property type="entry name" value="3-HYDROXYISOBUTYRATE DEHYDROGENASE-LIKE 1, MITOCHONDRIAL-RELATED"/>
    <property type="match status" value="1"/>
</dbReference>
<dbReference type="SUPFAM" id="SSF48179">
    <property type="entry name" value="6-phosphogluconate dehydrogenase C-terminal domain-like"/>
    <property type="match status" value="1"/>
</dbReference>
<feature type="non-terminal residue" evidence="2">
    <location>
        <position position="134"/>
    </location>
</feature>
<dbReference type="RefSeq" id="XP_067924773.1">
    <property type="nucleotide sequence ID" value="XM_068063265.1"/>
</dbReference>
<dbReference type="AlphaFoldDB" id="A0A2C6L716"/>
<evidence type="ECO:0000259" key="1">
    <source>
        <dbReference type="Pfam" id="PF14833"/>
    </source>
</evidence>
<dbReference type="Gene3D" id="1.10.1040.10">
    <property type="entry name" value="N-(1-d-carboxylethyl)-l-norvaline Dehydrogenase, domain 2"/>
    <property type="match status" value="1"/>
</dbReference>
<dbReference type="InterPro" id="IPR008927">
    <property type="entry name" value="6-PGluconate_DH-like_C_sf"/>
</dbReference>
<accession>A0A2C6L716</accession>
<evidence type="ECO:0000313" key="3">
    <source>
        <dbReference type="Proteomes" id="UP000221165"/>
    </source>
</evidence>
<dbReference type="Proteomes" id="UP000221165">
    <property type="component" value="Unassembled WGS sequence"/>
</dbReference>
<feature type="domain" description="3-hydroxyisobutyrate dehydrogenase-like NAD-binding" evidence="1">
    <location>
        <begin position="1"/>
        <end position="109"/>
    </location>
</feature>
<dbReference type="OrthoDB" id="435038at2759"/>